<evidence type="ECO:0000313" key="3">
    <source>
        <dbReference type="Proteomes" id="UP000679126"/>
    </source>
</evidence>
<feature type="transmembrane region" description="Helical" evidence="1">
    <location>
        <begin position="95"/>
        <end position="118"/>
    </location>
</feature>
<feature type="transmembrane region" description="Helical" evidence="1">
    <location>
        <begin position="25"/>
        <end position="47"/>
    </location>
</feature>
<gene>
    <name evidence="2" type="ORF">J7I43_06390</name>
</gene>
<evidence type="ECO:0000313" key="2">
    <source>
        <dbReference type="EMBL" id="MBO9151829.1"/>
    </source>
</evidence>
<proteinExistence type="predicted"/>
<keyword evidence="1" id="KW-0472">Membrane</keyword>
<reference evidence="3" key="1">
    <citation type="submission" date="2021-03" db="EMBL/GenBank/DDBJ databases">
        <title>Assistant Professor.</title>
        <authorList>
            <person name="Huq M.A."/>
        </authorList>
    </citation>
    <scope>NUCLEOTIDE SEQUENCE [LARGE SCALE GENOMIC DNA]</scope>
    <source>
        <strain evidence="3">MAH-28</strain>
    </source>
</reference>
<evidence type="ECO:0000256" key="1">
    <source>
        <dbReference type="SAM" id="Phobius"/>
    </source>
</evidence>
<protein>
    <submittedName>
        <fullName evidence="2">Uncharacterized protein</fullName>
    </submittedName>
</protein>
<comment type="caution">
    <text evidence="2">The sequence shown here is derived from an EMBL/GenBank/DDBJ whole genome shotgun (WGS) entry which is preliminary data.</text>
</comment>
<keyword evidence="1" id="KW-1133">Transmembrane helix</keyword>
<sequence>MTNVTSDELLSAELFTQYRRKLFPVWAKVFTVIFMLVAVLAFLVFLANMASGTAGETIEKLKNGWEPWLGLLAFVGTVLLLPAGWALFREKEHAVSFSLVVTGVLIPLVCLGLGQEIYSWFREETLLEEVLFLAVLLGILVIYFIKLFRNRKEWKFRVSKITGR</sequence>
<organism evidence="2 3">
    <name type="scientific">Chitinophaga chungangae</name>
    <dbReference type="NCBI Taxonomy" id="2821488"/>
    <lineage>
        <taxon>Bacteria</taxon>
        <taxon>Pseudomonadati</taxon>
        <taxon>Bacteroidota</taxon>
        <taxon>Chitinophagia</taxon>
        <taxon>Chitinophagales</taxon>
        <taxon>Chitinophagaceae</taxon>
        <taxon>Chitinophaga</taxon>
    </lineage>
</organism>
<name>A0ABS3YAY1_9BACT</name>
<dbReference type="EMBL" id="JAGHKP010000001">
    <property type="protein sequence ID" value="MBO9151829.1"/>
    <property type="molecule type" value="Genomic_DNA"/>
</dbReference>
<accession>A0ABS3YAY1</accession>
<keyword evidence="1" id="KW-0812">Transmembrane</keyword>
<feature type="transmembrane region" description="Helical" evidence="1">
    <location>
        <begin position="67"/>
        <end position="88"/>
    </location>
</feature>
<feature type="transmembrane region" description="Helical" evidence="1">
    <location>
        <begin position="130"/>
        <end position="148"/>
    </location>
</feature>
<keyword evidence="3" id="KW-1185">Reference proteome</keyword>
<dbReference type="Proteomes" id="UP000679126">
    <property type="component" value="Unassembled WGS sequence"/>
</dbReference>
<dbReference type="RefSeq" id="WP_209144403.1">
    <property type="nucleotide sequence ID" value="NZ_JAGHKP010000001.1"/>
</dbReference>